<accession>A0A837GB42</accession>
<evidence type="ECO:0000256" key="1">
    <source>
        <dbReference type="SAM" id="SignalP"/>
    </source>
</evidence>
<keyword evidence="1" id="KW-0732">Signal</keyword>
<feature type="signal peptide" evidence="1">
    <location>
        <begin position="1"/>
        <end position="21"/>
    </location>
</feature>
<comment type="caution">
    <text evidence="2">The sequence shown here is derived from an EMBL/GenBank/DDBJ whole genome shotgun (WGS) entry which is preliminary data.</text>
</comment>
<proteinExistence type="predicted"/>
<feature type="chain" id="PRO_5032809825" evidence="1">
    <location>
        <begin position="22"/>
        <end position="114"/>
    </location>
</feature>
<dbReference type="RefSeq" id="WP_045985407.1">
    <property type="nucleotide sequence ID" value="NZ_JXXS01000012.1"/>
</dbReference>
<reference evidence="2" key="1">
    <citation type="journal article" date="2015" name="BMC Genomics">
        <title>Genome mining reveals unlocked bioactive potential of marine Gram-negative bacteria.</title>
        <authorList>
            <person name="Machado H."/>
            <person name="Sonnenschein E.C."/>
            <person name="Melchiorsen J."/>
            <person name="Gram L."/>
        </authorList>
    </citation>
    <scope>NUCLEOTIDE SEQUENCE</scope>
    <source>
        <strain evidence="2">S2052</strain>
    </source>
</reference>
<dbReference type="EMBL" id="JXXR01000005">
    <property type="protein sequence ID" value="KJY75819.1"/>
    <property type="molecule type" value="Genomic_DNA"/>
</dbReference>
<organism evidence="2">
    <name type="scientific">Vibrio coralliilyticus</name>
    <dbReference type="NCBI Taxonomy" id="190893"/>
    <lineage>
        <taxon>Bacteria</taxon>
        <taxon>Pseudomonadati</taxon>
        <taxon>Pseudomonadota</taxon>
        <taxon>Gammaproteobacteria</taxon>
        <taxon>Vibrionales</taxon>
        <taxon>Vibrionaceae</taxon>
        <taxon>Vibrio</taxon>
    </lineage>
</organism>
<sequence>MKITRWLMLAIIMVLSISAHSRDAAKDGDWITMGVPTRIHMGTDGRFFINGTNSHGACGGVTPSYFRLDMDAPHFYAMYSWMMHMSKENKPIECIVKSGCGDDRVWVEYCSGPL</sequence>
<name>A0A837GB42_9VIBR</name>
<evidence type="ECO:0000313" key="2">
    <source>
        <dbReference type="EMBL" id="KJY75819.1"/>
    </source>
</evidence>
<protein>
    <submittedName>
        <fullName evidence="2">Uncharacterized protein</fullName>
    </submittedName>
</protein>
<dbReference type="AlphaFoldDB" id="A0A837GB42"/>
<gene>
    <name evidence="2" type="ORF">TW71_07145</name>
</gene>